<comment type="caution">
    <text evidence="2">The sequence shown here is derived from an EMBL/GenBank/DDBJ whole genome shotgun (WGS) entry which is preliminary data.</text>
</comment>
<name>A0ABQ6IQ07_9MICO</name>
<feature type="domain" description="N-acetyltransferase" evidence="1">
    <location>
        <begin position="153"/>
        <end position="231"/>
    </location>
</feature>
<sequence>MSNDSPIWTPARHPLARFLRELVTGTRAPYDGGWMRVTPWAPHIQGILAFPGHAILAVSYDHSENALTELGVDGFGGAHHPRVITTLAKNGWIDTLDMLLLGAGRGNGSDDGGGQLVARPDLAHHPRVEHAKRIRSEIQVYGSPDPAVHDVVVLARGIGGLREISIELDPGHRGQGRGTRLVEAALHSVPENELVVVCVAPANLPALRCAQKAGMRPYGTVQLFTDRPERR</sequence>
<dbReference type="InterPro" id="IPR016181">
    <property type="entry name" value="Acyl_CoA_acyltransferase"/>
</dbReference>
<accession>A0ABQ6IQ07</accession>
<dbReference type="Proteomes" id="UP001157126">
    <property type="component" value="Unassembled WGS sequence"/>
</dbReference>
<dbReference type="EMBL" id="BSUO01000001">
    <property type="protein sequence ID" value="GMA39531.1"/>
    <property type="molecule type" value="Genomic_DNA"/>
</dbReference>
<dbReference type="RefSeq" id="WP_284303426.1">
    <property type="nucleotide sequence ID" value="NZ_BSUO01000001.1"/>
</dbReference>
<evidence type="ECO:0000313" key="2">
    <source>
        <dbReference type="EMBL" id="GMA39531.1"/>
    </source>
</evidence>
<dbReference type="InterPro" id="IPR000182">
    <property type="entry name" value="GNAT_dom"/>
</dbReference>
<dbReference type="SUPFAM" id="SSF55729">
    <property type="entry name" value="Acyl-CoA N-acyltransferases (Nat)"/>
    <property type="match status" value="1"/>
</dbReference>
<protein>
    <recommendedName>
        <fullName evidence="1">N-acetyltransferase domain-containing protein</fullName>
    </recommendedName>
</protein>
<dbReference type="PROSITE" id="PS51186">
    <property type="entry name" value="GNAT"/>
    <property type="match status" value="1"/>
</dbReference>
<gene>
    <name evidence="2" type="ORF">GCM10025883_15760</name>
</gene>
<organism evidence="2 3">
    <name type="scientific">Mobilicoccus caccae</name>
    <dbReference type="NCBI Taxonomy" id="1859295"/>
    <lineage>
        <taxon>Bacteria</taxon>
        <taxon>Bacillati</taxon>
        <taxon>Actinomycetota</taxon>
        <taxon>Actinomycetes</taxon>
        <taxon>Micrococcales</taxon>
        <taxon>Dermatophilaceae</taxon>
        <taxon>Mobilicoccus</taxon>
    </lineage>
</organism>
<proteinExistence type="predicted"/>
<dbReference type="Gene3D" id="3.40.630.30">
    <property type="match status" value="1"/>
</dbReference>
<dbReference type="Pfam" id="PF00583">
    <property type="entry name" value="Acetyltransf_1"/>
    <property type="match status" value="1"/>
</dbReference>
<evidence type="ECO:0000259" key="1">
    <source>
        <dbReference type="PROSITE" id="PS51186"/>
    </source>
</evidence>
<reference evidence="3" key="1">
    <citation type="journal article" date="2019" name="Int. J. Syst. Evol. Microbiol.">
        <title>The Global Catalogue of Microorganisms (GCM) 10K type strain sequencing project: providing services to taxonomists for standard genome sequencing and annotation.</title>
        <authorList>
            <consortium name="The Broad Institute Genomics Platform"/>
            <consortium name="The Broad Institute Genome Sequencing Center for Infectious Disease"/>
            <person name="Wu L."/>
            <person name="Ma J."/>
        </authorList>
    </citation>
    <scope>NUCLEOTIDE SEQUENCE [LARGE SCALE GENOMIC DNA]</scope>
    <source>
        <strain evidence="3">NBRC 113072</strain>
    </source>
</reference>
<evidence type="ECO:0000313" key="3">
    <source>
        <dbReference type="Proteomes" id="UP001157126"/>
    </source>
</evidence>
<keyword evidence="3" id="KW-1185">Reference proteome</keyword>